<evidence type="ECO:0000313" key="6">
    <source>
        <dbReference type="EMBL" id="WFT75525.1"/>
    </source>
</evidence>
<organism evidence="6 7">
    <name type="scientific">Halobacillus naozhouensis</name>
    <dbReference type="NCBI Taxonomy" id="554880"/>
    <lineage>
        <taxon>Bacteria</taxon>
        <taxon>Bacillati</taxon>
        <taxon>Bacillota</taxon>
        <taxon>Bacilli</taxon>
        <taxon>Bacillales</taxon>
        <taxon>Bacillaceae</taxon>
        <taxon>Halobacillus</taxon>
    </lineage>
</organism>
<evidence type="ECO:0000256" key="4">
    <source>
        <dbReference type="ARBA" id="ARBA00023204"/>
    </source>
</evidence>
<keyword evidence="4" id="KW-0234">DNA repair</keyword>
<dbReference type="CDD" id="cd00056">
    <property type="entry name" value="ENDO3c"/>
    <property type="match status" value="1"/>
</dbReference>
<dbReference type="PANTHER" id="PTHR43003">
    <property type="entry name" value="DNA-3-METHYLADENINE GLYCOSYLASE"/>
    <property type="match status" value="1"/>
</dbReference>
<dbReference type="InterPro" id="IPR011257">
    <property type="entry name" value="DNA_glycosylase"/>
</dbReference>
<dbReference type="RefSeq" id="WP_283077491.1">
    <property type="nucleotide sequence ID" value="NZ_CP121671.1"/>
</dbReference>
<sequence>MEVFTVDQLYFTLQDDRVQHLSQTDPKLHRLMKKIDVIEIPLKRDYYQSVVKQIVGQQLSLKAAHTINTRLENIWPGLQPGLLNDLSDEQINSVGVSRPKIRYIRELTQKYLTKEVDFSHIHSLEDEEVIQTLTSIKGIGKWTAEMFLIFALGRLNVLSYGDVSIQNSIRWLYEIDKDEPLNLDYFHEKWSPFNSVVSLYLWEAINSGMVKNPPPKE</sequence>
<reference evidence="6 7" key="1">
    <citation type="submission" date="2023-04" db="EMBL/GenBank/DDBJ databases">
        <title>Genome sequence of Halobacillus naozhouensis KACC 21980.</title>
        <authorList>
            <person name="Kim S."/>
            <person name="Heo J."/>
            <person name="Kwon S.-W."/>
        </authorList>
    </citation>
    <scope>NUCLEOTIDE SEQUENCE [LARGE SCALE GENOMIC DNA]</scope>
    <source>
        <strain evidence="6 7">KCTC 13234</strain>
    </source>
</reference>
<protein>
    <recommendedName>
        <fullName evidence="2">DNA-3-methyladenine glycosylase II</fullName>
        <ecNumber evidence="2">3.2.2.21</ecNumber>
    </recommendedName>
</protein>
<dbReference type="PANTHER" id="PTHR43003:SF5">
    <property type="entry name" value="DNA-3-METHYLADENINE GLYCOSYLASE"/>
    <property type="match status" value="1"/>
</dbReference>
<dbReference type="Gene3D" id="1.10.340.30">
    <property type="entry name" value="Hypothetical protein, domain 2"/>
    <property type="match status" value="1"/>
</dbReference>
<name>A0ABY8IZ82_9BACI</name>
<accession>A0ABY8IZ82</accession>
<proteinExistence type="predicted"/>
<dbReference type="Gene3D" id="1.10.1670.40">
    <property type="match status" value="1"/>
</dbReference>
<evidence type="ECO:0000259" key="5">
    <source>
        <dbReference type="SMART" id="SM00478"/>
    </source>
</evidence>
<dbReference type="EMBL" id="CP121671">
    <property type="protein sequence ID" value="WFT75525.1"/>
    <property type="molecule type" value="Genomic_DNA"/>
</dbReference>
<dbReference type="SUPFAM" id="SSF48150">
    <property type="entry name" value="DNA-glycosylase"/>
    <property type="match status" value="1"/>
</dbReference>
<dbReference type="InterPro" id="IPR003265">
    <property type="entry name" value="HhH-GPD_domain"/>
</dbReference>
<dbReference type="EC" id="3.2.2.21" evidence="2"/>
<evidence type="ECO:0000256" key="3">
    <source>
        <dbReference type="ARBA" id="ARBA00022763"/>
    </source>
</evidence>
<evidence type="ECO:0000313" key="7">
    <source>
        <dbReference type="Proteomes" id="UP001221597"/>
    </source>
</evidence>
<dbReference type="Pfam" id="PF00730">
    <property type="entry name" value="HhH-GPD"/>
    <property type="match status" value="1"/>
</dbReference>
<dbReference type="Proteomes" id="UP001221597">
    <property type="component" value="Chromosome"/>
</dbReference>
<dbReference type="SMART" id="SM00478">
    <property type="entry name" value="ENDO3c"/>
    <property type="match status" value="1"/>
</dbReference>
<comment type="catalytic activity">
    <reaction evidence="1">
        <text>Hydrolysis of alkylated DNA, releasing 3-methyladenine, 3-methylguanine, 7-methylguanine and 7-methyladenine.</text>
        <dbReference type="EC" id="3.2.2.21"/>
    </reaction>
</comment>
<evidence type="ECO:0000256" key="2">
    <source>
        <dbReference type="ARBA" id="ARBA00012000"/>
    </source>
</evidence>
<feature type="domain" description="HhH-GPD" evidence="5">
    <location>
        <begin position="55"/>
        <end position="210"/>
    </location>
</feature>
<dbReference type="InterPro" id="IPR051912">
    <property type="entry name" value="Alkylbase_DNA_Glycosylase/TA"/>
</dbReference>
<keyword evidence="7" id="KW-1185">Reference proteome</keyword>
<evidence type="ECO:0000256" key="1">
    <source>
        <dbReference type="ARBA" id="ARBA00000086"/>
    </source>
</evidence>
<keyword evidence="3" id="KW-0227">DNA damage</keyword>
<gene>
    <name evidence="6" type="ORF">P9989_03790</name>
</gene>